<dbReference type="InterPro" id="IPR044700">
    <property type="entry name" value="PIP2/PIPL1"/>
</dbReference>
<keyword evidence="2" id="KW-0732">Signal</keyword>
<evidence type="ECO:0000313" key="3">
    <source>
        <dbReference type="EMBL" id="WOL13579.1"/>
    </source>
</evidence>
<dbReference type="GO" id="GO:0050793">
    <property type="term" value="P:regulation of developmental process"/>
    <property type="evidence" value="ECO:0007669"/>
    <property type="project" value="InterPro"/>
</dbReference>
<dbReference type="PANTHER" id="PTHR34663">
    <property type="entry name" value="OS06G0637400 PROTEIN"/>
    <property type="match status" value="1"/>
</dbReference>
<proteinExistence type="predicted"/>
<keyword evidence="4" id="KW-1185">Reference proteome</keyword>
<dbReference type="GO" id="GO:0045087">
    <property type="term" value="P:innate immune response"/>
    <property type="evidence" value="ECO:0007669"/>
    <property type="project" value="InterPro"/>
</dbReference>
<dbReference type="Proteomes" id="UP001327560">
    <property type="component" value="Chromosome 7"/>
</dbReference>
<gene>
    <name evidence="3" type="ORF">Cni_G22349</name>
</gene>
<accession>A0AAQ3KSB1</accession>
<feature type="chain" id="PRO_5042839940" evidence="2">
    <location>
        <begin position="29"/>
        <end position="84"/>
    </location>
</feature>
<organism evidence="3 4">
    <name type="scientific">Canna indica</name>
    <name type="common">Indian-shot</name>
    <dbReference type="NCBI Taxonomy" id="4628"/>
    <lineage>
        <taxon>Eukaryota</taxon>
        <taxon>Viridiplantae</taxon>
        <taxon>Streptophyta</taxon>
        <taxon>Embryophyta</taxon>
        <taxon>Tracheophyta</taxon>
        <taxon>Spermatophyta</taxon>
        <taxon>Magnoliopsida</taxon>
        <taxon>Liliopsida</taxon>
        <taxon>Zingiberales</taxon>
        <taxon>Cannaceae</taxon>
        <taxon>Canna</taxon>
    </lineage>
</organism>
<feature type="region of interest" description="Disordered" evidence="1">
    <location>
        <begin position="55"/>
        <end position="84"/>
    </location>
</feature>
<protein>
    <submittedName>
        <fullName evidence="3">Uncharacterized protein</fullName>
    </submittedName>
</protein>
<evidence type="ECO:0000256" key="2">
    <source>
        <dbReference type="SAM" id="SignalP"/>
    </source>
</evidence>
<evidence type="ECO:0000256" key="1">
    <source>
        <dbReference type="SAM" id="MobiDB-lite"/>
    </source>
</evidence>
<reference evidence="3 4" key="1">
    <citation type="submission" date="2023-10" db="EMBL/GenBank/DDBJ databases">
        <title>Chromosome-scale genome assembly provides insights into flower coloration mechanisms of Canna indica.</title>
        <authorList>
            <person name="Li C."/>
        </authorList>
    </citation>
    <scope>NUCLEOTIDE SEQUENCE [LARGE SCALE GENOMIC DNA]</scope>
    <source>
        <tissue evidence="3">Flower</tissue>
    </source>
</reference>
<evidence type="ECO:0000313" key="4">
    <source>
        <dbReference type="Proteomes" id="UP001327560"/>
    </source>
</evidence>
<name>A0AAQ3KSB1_9LILI</name>
<dbReference type="PANTHER" id="PTHR34663:SF21">
    <property type="entry name" value="PROTEIN, PUTATIVE-RELATED"/>
    <property type="match status" value="1"/>
</dbReference>
<feature type="signal peptide" evidence="2">
    <location>
        <begin position="1"/>
        <end position="28"/>
    </location>
</feature>
<sequence>MTTRCKVQLWTVLLLVAGLLMIIAPAQGRLLHDSRVGEKFVDYVRDVVVEGMKTGGPSPGIGHKMTNVSLDDVKDSGPSPGIGH</sequence>
<dbReference type="EMBL" id="CP136896">
    <property type="protein sequence ID" value="WOL13579.1"/>
    <property type="molecule type" value="Genomic_DNA"/>
</dbReference>
<dbReference type="AlphaFoldDB" id="A0AAQ3KSB1"/>